<dbReference type="EMBL" id="MHLO01000039">
    <property type="protein sequence ID" value="OGZ11104.1"/>
    <property type="molecule type" value="Genomic_DNA"/>
</dbReference>
<dbReference type="STRING" id="1798664.A3C93_04275"/>
<proteinExistence type="predicted"/>
<dbReference type="Proteomes" id="UP000178636">
    <property type="component" value="Unassembled WGS sequence"/>
</dbReference>
<name>A0A1G2DBW8_9BACT</name>
<comment type="caution">
    <text evidence="2">The sequence shown here is derived from an EMBL/GenBank/DDBJ whole genome shotgun (WGS) entry which is preliminary data.</text>
</comment>
<sequence>MPQRVREVLSAEETIDILENIGVKYGLSELDRGFLMRITGKLLNGALPPTEFVKKIVEDIDISRDQAISIAQEINRDIFNEIKDQLLNEVHAKGAPAGTVPASPNTPTKSNFPPQMSTVGPTHVGSIFEQKLGGAFRVKSEAIRYEGTATPPPVAPGTPQFSIPKKPTEVKIPPAQASPPPRS</sequence>
<evidence type="ECO:0000313" key="2">
    <source>
        <dbReference type="EMBL" id="OGZ11104.1"/>
    </source>
</evidence>
<gene>
    <name evidence="2" type="ORF">A3C93_04275</name>
</gene>
<feature type="region of interest" description="Disordered" evidence="1">
    <location>
        <begin position="143"/>
        <end position="183"/>
    </location>
</feature>
<evidence type="ECO:0000256" key="1">
    <source>
        <dbReference type="SAM" id="MobiDB-lite"/>
    </source>
</evidence>
<accession>A0A1G2DBW8</accession>
<reference evidence="2 3" key="1">
    <citation type="journal article" date="2016" name="Nat. Commun.">
        <title>Thousands of microbial genomes shed light on interconnected biogeochemical processes in an aquifer system.</title>
        <authorList>
            <person name="Anantharaman K."/>
            <person name="Brown C.T."/>
            <person name="Hug L.A."/>
            <person name="Sharon I."/>
            <person name="Castelle C.J."/>
            <person name="Probst A.J."/>
            <person name="Thomas B.C."/>
            <person name="Singh A."/>
            <person name="Wilkins M.J."/>
            <person name="Karaoz U."/>
            <person name="Brodie E.L."/>
            <person name="Williams K.H."/>
            <person name="Hubbard S.S."/>
            <person name="Banfield J.F."/>
        </authorList>
    </citation>
    <scope>NUCLEOTIDE SEQUENCE [LARGE SCALE GENOMIC DNA]</scope>
</reference>
<evidence type="ECO:0000313" key="3">
    <source>
        <dbReference type="Proteomes" id="UP000178636"/>
    </source>
</evidence>
<organism evidence="2 3">
    <name type="scientific">Candidatus Lloydbacteria bacterium RIFCSPHIGHO2_02_FULL_54_17</name>
    <dbReference type="NCBI Taxonomy" id="1798664"/>
    <lineage>
        <taxon>Bacteria</taxon>
        <taxon>Candidatus Lloydiibacteriota</taxon>
    </lineage>
</organism>
<dbReference type="AlphaFoldDB" id="A0A1G2DBW8"/>
<protein>
    <submittedName>
        <fullName evidence="2">Uncharacterized protein</fullName>
    </submittedName>
</protein>